<dbReference type="AlphaFoldDB" id="I0YS71"/>
<evidence type="ECO:0000313" key="1">
    <source>
        <dbReference type="EMBL" id="EIE21240.1"/>
    </source>
</evidence>
<dbReference type="GeneID" id="17039222"/>
<keyword evidence="2" id="KW-1185">Reference proteome</keyword>
<gene>
    <name evidence="1" type="ORF">COCSUDRAFT_33835</name>
</gene>
<protein>
    <submittedName>
        <fullName evidence="1">Uncharacterized protein</fullName>
    </submittedName>
</protein>
<evidence type="ECO:0000313" key="2">
    <source>
        <dbReference type="Proteomes" id="UP000007264"/>
    </source>
</evidence>
<dbReference type="KEGG" id="csl:COCSUDRAFT_33835"/>
<dbReference type="RefSeq" id="XP_005645784.1">
    <property type="nucleotide sequence ID" value="XM_005645727.1"/>
</dbReference>
<dbReference type="EMBL" id="AGSI01000013">
    <property type="protein sequence ID" value="EIE21240.1"/>
    <property type="molecule type" value="Genomic_DNA"/>
</dbReference>
<proteinExistence type="predicted"/>
<accession>I0YS71</accession>
<organism evidence="1 2">
    <name type="scientific">Coccomyxa subellipsoidea (strain C-169)</name>
    <name type="common">Green microalga</name>
    <dbReference type="NCBI Taxonomy" id="574566"/>
    <lineage>
        <taxon>Eukaryota</taxon>
        <taxon>Viridiplantae</taxon>
        <taxon>Chlorophyta</taxon>
        <taxon>core chlorophytes</taxon>
        <taxon>Trebouxiophyceae</taxon>
        <taxon>Trebouxiophyceae incertae sedis</taxon>
        <taxon>Coccomyxaceae</taxon>
        <taxon>Coccomyxa</taxon>
        <taxon>Coccomyxa subellipsoidea</taxon>
    </lineage>
</organism>
<reference evidence="1 2" key="1">
    <citation type="journal article" date="2012" name="Genome Biol.">
        <title>The genome of the polar eukaryotic microalga coccomyxa subellipsoidea reveals traits of cold adaptation.</title>
        <authorList>
            <person name="Blanc G."/>
            <person name="Agarkova I."/>
            <person name="Grimwood J."/>
            <person name="Kuo A."/>
            <person name="Brueggeman A."/>
            <person name="Dunigan D."/>
            <person name="Gurnon J."/>
            <person name="Ladunga I."/>
            <person name="Lindquist E."/>
            <person name="Lucas S."/>
            <person name="Pangilinan J."/>
            <person name="Proschold T."/>
            <person name="Salamov A."/>
            <person name="Schmutz J."/>
            <person name="Weeks D."/>
            <person name="Yamada T."/>
            <person name="Claverie J.M."/>
            <person name="Grigoriev I."/>
            <person name="Van Etten J."/>
            <person name="Lomsadze A."/>
            <person name="Borodovsky M."/>
        </authorList>
    </citation>
    <scope>NUCLEOTIDE SEQUENCE [LARGE SCALE GENOMIC DNA]</scope>
    <source>
        <strain evidence="1 2">C-169</strain>
    </source>
</reference>
<name>I0YS71_COCSC</name>
<dbReference type="Proteomes" id="UP000007264">
    <property type="component" value="Unassembled WGS sequence"/>
</dbReference>
<sequence>MLHHSRKKPSVFLAAFIRKSQLGCCPPQGQLDLQPLFEFKSKCEFKPLAKRISFCFVYIR</sequence>
<comment type="caution">
    <text evidence="1">The sequence shown here is derived from an EMBL/GenBank/DDBJ whole genome shotgun (WGS) entry which is preliminary data.</text>
</comment>